<dbReference type="Gene3D" id="3.40.50.300">
    <property type="entry name" value="P-loop containing nucleotide triphosphate hydrolases"/>
    <property type="match status" value="2"/>
</dbReference>
<dbReference type="GO" id="GO:0006508">
    <property type="term" value="P:proteolysis"/>
    <property type="evidence" value="ECO:0007669"/>
    <property type="project" value="UniProtKB-KW"/>
</dbReference>
<feature type="binding site" evidence="5">
    <location>
        <begin position="60"/>
        <end position="65"/>
    </location>
    <ligand>
        <name>ATP</name>
        <dbReference type="ChEBI" id="CHEBI:30616"/>
    </ligand>
</feature>
<dbReference type="RefSeq" id="WP_316780393.1">
    <property type="nucleotide sequence ID" value="NZ_JASMWN010000019.1"/>
</dbReference>
<keyword evidence="8" id="KW-0645">Protease</keyword>
<evidence type="ECO:0000256" key="2">
    <source>
        <dbReference type="ARBA" id="ARBA00022741"/>
    </source>
</evidence>
<dbReference type="Proteomes" id="UP001255416">
    <property type="component" value="Unassembled WGS sequence"/>
</dbReference>
<name>A0ABU3VK16_9RHOB</name>
<dbReference type="InterPro" id="IPR027417">
    <property type="entry name" value="P-loop_NTPase"/>
</dbReference>
<comment type="subunit">
    <text evidence="5">A double ring-shaped homohexamer of HslV is capped on each side by a ring-shaped HslU homohexamer. The assembly of the HslU/HslV complex is dependent on binding of ATP.</text>
</comment>
<keyword evidence="2 5" id="KW-0547">Nucleotide-binding</keyword>
<evidence type="ECO:0000256" key="5">
    <source>
        <dbReference type="HAMAP-Rule" id="MF_00249"/>
    </source>
</evidence>
<proteinExistence type="inferred from homology"/>
<feature type="domain" description="Clp ATPase C-terminal" evidence="7">
    <location>
        <begin position="328"/>
        <end position="424"/>
    </location>
</feature>
<dbReference type="GO" id="GO:0008233">
    <property type="term" value="F:peptidase activity"/>
    <property type="evidence" value="ECO:0007669"/>
    <property type="project" value="UniProtKB-KW"/>
</dbReference>
<keyword evidence="5" id="KW-0963">Cytoplasm</keyword>
<evidence type="ECO:0000313" key="8">
    <source>
        <dbReference type="EMBL" id="MDU9006044.1"/>
    </source>
</evidence>
<feature type="binding site" evidence="5">
    <location>
        <position position="249"/>
    </location>
    <ligand>
        <name>ATP</name>
        <dbReference type="ChEBI" id="CHEBI:30616"/>
    </ligand>
</feature>
<dbReference type="PANTHER" id="PTHR48102:SF3">
    <property type="entry name" value="ATP-DEPENDENT PROTEASE ATPASE SUBUNIT HSLU"/>
    <property type="match status" value="1"/>
</dbReference>
<dbReference type="InterPro" id="IPR050052">
    <property type="entry name" value="ATP-dep_Clp_protease_ClpX"/>
</dbReference>
<comment type="caution">
    <text evidence="8">The sequence shown here is derived from an EMBL/GenBank/DDBJ whole genome shotgun (WGS) entry which is preliminary data.</text>
</comment>
<dbReference type="NCBIfam" id="NF003544">
    <property type="entry name" value="PRK05201.1"/>
    <property type="match status" value="1"/>
</dbReference>
<evidence type="ECO:0000259" key="7">
    <source>
        <dbReference type="SMART" id="SM01086"/>
    </source>
</evidence>
<dbReference type="HAMAP" id="MF_00249">
    <property type="entry name" value="HslU"/>
    <property type="match status" value="1"/>
</dbReference>
<gene>
    <name evidence="5 8" type="primary">hslU</name>
    <name evidence="8" type="ORF">QO231_19610</name>
</gene>
<dbReference type="Pfam" id="PF07724">
    <property type="entry name" value="AAA_2"/>
    <property type="match status" value="1"/>
</dbReference>
<evidence type="ECO:0000256" key="4">
    <source>
        <dbReference type="ARBA" id="ARBA00023186"/>
    </source>
</evidence>
<dbReference type="PANTHER" id="PTHR48102">
    <property type="entry name" value="ATP-DEPENDENT CLP PROTEASE ATP-BINDING SUBUNIT CLPX-LIKE, MITOCHONDRIAL-RELATED"/>
    <property type="match status" value="1"/>
</dbReference>
<feature type="binding site" evidence="5">
    <location>
        <position position="18"/>
    </location>
    <ligand>
        <name>ATP</name>
        <dbReference type="ChEBI" id="CHEBI:30616"/>
    </ligand>
</feature>
<dbReference type="CDD" id="cd19498">
    <property type="entry name" value="RecA-like_HslU"/>
    <property type="match status" value="1"/>
</dbReference>
<dbReference type="Pfam" id="PF00004">
    <property type="entry name" value="AAA"/>
    <property type="match status" value="1"/>
</dbReference>
<dbReference type="InterPro" id="IPR004491">
    <property type="entry name" value="HslU"/>
</dbReference>
<accession>A0ABU3VK16</accession>
<evidence type="ECO:0000256" key="3">
    <source>
        <dbReference type="ARBA" id="ARBA00022840"/>
    </source>
</evidence>
<dbReference type="SMART" id="SM00382">
    <property type="entry name" value="AAA"/>
    <property type="match status" value="1"/>
</dbReference>
<dbReference type="InterPro" id="IPR003959">
    <property type="entry name" value="ATPase_AAA_core"/>
</dbReference>
<dbReference type="SMART" id="SM01086">
    <property type="entry name" value="ClpB_D2-small"/>
    <property type="match status" value="1"/>
</dbReference>
<dbReference type="NCBIfam" id="TIGR00390">
    <property type="entry name" value="hslU"/>
    <property type="match status" value="1"/>
</dbReference>
<keyword evidence="9" id="KW-1185">Reference proteome</keyword>
<feature type="binding site" evidence="5">
    <location>
        <position position="386"/>
    </location>
    <ligand>
        <name>ATP</name>
        <dbReference type="ChEBI" id="CHEBI:30616"/>
    </ligand>
</feature>
<evidence type="ECO:0000256" key="1">
    <source>
        <dbReference type="ARBA" id="ARBA00009771"/>
    </source>
</evidence>
<comment type="similarity">
    <text evidence="1 5">Belongs to the ClpX chaperone family. HslU subfamily.</text>
</comment>
<dbReference type="InterPro" id="IPR003593">
    <property type="entry name" value="AAA+_ATPase"/>
</dbReference>
<comment type="subcellular location">
    <subcellularLocation>
        <location evidence="5">Cytoplasm</location>
    </subcellularLocation>
</comment>
<dbReference type="SUPFAM" id="SSF52540">
    <property type="entry name" value="P-loop containing nucleoside triphosphate hydrolases"/>
    <property type="match status" value="1"/>
</dbReference>
<dbReference type="InterPro" id="IPR019489">
    <property type="entry name" value="Clp_ATPase_C"/>
</dbReference>
<keyword evidence="3 5" id="KW-0067">ATP-binding</keyword>
<sequence>MTDLTPREIVSELDRFIIGQKDAKRAVAVALRNRWRRKQLADDLRDEVYPKNILMIGPTGVGKTEISRRLAKLARAPFIKVEATKFTEVGYVGRDVEQIVRDLVDSAIAQTREHMREDVKAAAHKAAEERVVSAIAGEDARETTREMFRKKLKSGELDDTVIELDMADTSNPMSMFEVPGQPGGGNVGMMNLGDMFGKAFGGRTVRRKMSVAESYDVLIGEEADKLLDDETVTRAALESVEQNGIVFLDEIDKVCARQEARGGDVSREGVQRDLLPLIEGTTVSTKHGPVKTDHILFIASGAFHIAKPSDLLPELQGRLPIRVELRALTEEDFVRILTETDNALTLQYTALMGTEQVEVSFTENGIAALAKIAADVNHAVENIGARRLYTVMERVFEELSFNAPDRSGDQIVVDADFVEANLGALSRSTDVSQYVL</sequence>
<organism evidence="8 9">
    <name type="scientific">Sedimentitalea todarodis</name>
    <dbReference type="NCBI Taxonomy" id="1631240"/>
    <lineage>
        <taxon>Bacteria</taxon>
        <taxon>Pseudomonadati</taxon>
        <taxon>Pseudomonadota</taxon>
        <taxon>Alphaproteobacteria</taxon>
        <taxon>Rhodobacterales</taxon>
        <taxon>Paracoccaceae</taxon>
        <taxon>Sedimentitalea</taxon>
    </lineage>
</organism>
<evidence type="ECO:0000313" key="9">
    <source>
        <dbReference type="Proteomes" id="UP001255416"/>
    </source>
</evidence>
<keyword evidence="8" id="KW-0378">Hydrolase</keyword>
<feature type="binding site" evidence="5">
    <location>
        <position position="314"/>
    </location>
    <ligand>
        <name>ATP</name>
        <dbReference type="ChEBI" id="CHEBI:30616"/>
    </ligand>
</feature>
<reference evidence="9" key="1">
    <citation type="submission" date="2023-05" db="EMBL/GenBank/DDBJ databases">
        <title>Sedimentitalea sp. nov. JM2-8.</title>
        <authorList>
            <person name="Huang J."/>
        </authorList>
    </citation>
    <scope>NUCLEOTIDE SEQUENCE [LARGE SCALE GENOMIC DNA]</scope>
    <source>
        <strain evidence="9">KHS03</strain>
    </source>
</reference>
<dbReference type="EMBL" id="JASMWN010000019">
    <property type="protein sequence ID" value="MDU9006044.1"/>
    <property type="molecule type" value="Genomic_DNA"/>
</dbReference>
<protein>
    <recommendedName>
        <fullName evidence="5">ATP-dependent protease ATPase subunit HslU</fullName>
    </recommendedName>
    <alternativeName>
        <fullName evidence="5">Unfoldase HslU</fullName>
    </alternativeName>
</protein>
<keyword evidence="4 5" id="KW-0143">Chaperone</keyword>
<dbReference type="Gene3D" id="1.10.8.60">
    <property type="match status" value="1"/>
</dbReference>
<comment type="function">
    <text evidence="5">ATPase subunit of a proteasome-like degradation complex; this subunit has chaperone activity. The binding of ATP and its subsequent hydrolysis by HslU are essential for unfolding of protein substrates subsequently hydrolyzed by HslV. HslU recognizes the N-terminal part of its protein substrates and unfolds these before they are guided to HslV for hydrolysis.</text>
</comment>
<evidence type="ECO:0000259" key="6">
    <source>
        <dbReference type="SMART" id="SM00382"/>
    </source>
</evidence>
<feature type="domain" description="AAA+ ATPase" evidence="6">
    <location>
        <begin position="49"/>
        <end position="325"/>
    </location>
</feature>